<dbReference type="Pfam" id="PF12796">
    <property type="entry name" value="Ank_2"/>
    <property type="match status" value="5"/>
</dbReference>
<evidence type="ECO:0000313" key="13">
    <source>
        <dbReference type="Proteomes" id="UP000332933"/>
    </source>
</evidence>
<feature type="transmembrane region" description="Helical" evidence="9">
    <location>
        <begin position="1117"/>
        <end position="1140"/>
    </location>
</feature>
<evidence type="ECO:0000256" key="1">
    <source>
        <dbReference type="ARBA" id="ARBA00004141"/>
    </source>
</evidence>
<feature type="region of interest" description="Disordered" evidence="8">
    <location>
        <begin position="807"/>
        <end position="835"/>
    </location>
</feature>
<feature type="compositionally biased region" description="Basic and acidic residues" evidence="8">
    <location>
        <begin position="807"/>
        <end position="825"/>
    </location>
</feature>
<comment type="subcellular location">
    <subcellularLocation>
        <location evidence="1">Membrane</location>
        <topology evidence="1">Multi-pass membrane protein</topology>
    </subcellularLocation>
</comment>
<dbReference type="InterPro" id="IPR005821">
    <property type="entry name" value="Ion_trans_dom"/>
</dbReference>
<evidence type="ECO:0000259" key="10">
    <source>
        <dbReference type="Pfam" id="PF00520"/>
    </source>
</evidence>
<feature type="domain" description="Ion transport" evidence="10">
    <location>
        <begin position="1197"/>
        <end position="1341"/>
    </location>
</feature>
<feature type="repeat" description="ANK" evidence="7">
    <location>
        <begin position="665"/>
        <end position="689"/>
    </location>
</feature>
<keyword evidence="2 9" id="KW-0812">Transmembrane</keyword>
<dbReference type="EMBL" id="VJMH01005413">
    <property type="protein sequence ID" value="KAF0696248.1"/>
    <property type="molecule type" value="Genomic_DNA"/>
</dbReference>
<organism evidence="12 13">
    <name type="scientific">Aphanomyces stellatus</name>
    <dbReference type="NCBI Taxonomy" id="120398"/>
    <lineage>
        <taxon>Eukaryota</taxon>
        <taxon>Sar</taxon>
        <taxon>Stramenopiles</taxon>
        <taxon>Oomycota</taxon>
        <taxon>Saprolegniomycetes</taxon>
        <taxon>Saprolegniales</taxon>
        <taxon>Verrucalvaceae</taxon>
        <taxon>Aphanomyces</taxon>
    </lineage>
</organism>
<feature type="repeat" description="ANK" evidence="7">
    <location>
        <begin position="307"/>
        <end position="340"/>
    </location>
</feature>
<evidence type="ECO:0000256" key="6">
    <source>
        <dbReference type="ARBA" id="ARBA00023136"/>
    </source>
</evidence>
<name>A0A485KWW4_9STRA</name>
<feature type="compositionally biased region" description="Polar residues" evidence="8">
    <location>
        <begin position="18"/>
        <end position="28"/>
    </location>
</feature>
<feature type="transmembrane region" description="Helical" evidence="9">
    <location>
        <begin position="1213"/>
        <end position="1233"/>
    </location>
</feature>
<dbReference type="InterPro" id="IPR002110">
    <property type="entry name" value="Ankyrin_rpt"/>
</dbReference>
<feature type="transmembrane region" description="Helical" evidence="9">
    <location>
        <begin position="1182"/>
        <end position="1201"/>
    </location>
</feature>
<feature type="repeat" description="ANK" evidence="7">
    <location>
        <begin position="628"/>
        <end position="660"/>
    </location>
</feature>
<feature type="repeat" description="ANK" evidence="7">
    <location>
        <begin position="699"/>
        <end position="731"/>
    </location>
</feature>
<feature type="transmembrane region" description="Helical" evidence="9">
    <location>
        <begin position="1253"/>
        <end position="1273"/>
    </location>
</feature>
<dbReference type="GO" id="GO:0005737">
    <property type="term" value="C:cytoplasm"/>
    <property type="evidence" value="ECO:0007669"/>
    <property type="project" value="TreeGrafter"/>
</dbReference>
<feature type="transmembrane region" description="Helical" evidence="9">
    <location>
        <begin position="1152"/>
        <end position="1170"/>
    </location>
</feature>
<feature type="repeat" description="ANK" evidence="7">
    <location>
        <begin position="746"/>
        <end position="778"/>
    </location>
</feature>
<keyword evidence="3" id="KW-0677">Repeat</keyword>
<feature type="repeat" description="ANK" evidence="7">
    <location>
        <begin position="121"/>
        <end position="146"/>
    </location>
</feature>
<reference evidence="11" key="2">
    <citation type="submission" date="2019-06" db="EMBL/GenBank/DDBJ databases">
        <title>Genomics analysis of Aphanomyces spp. identifies a new class of oomycete effector associated with host adaptation.</title>
        <authorList>
            <person name="Gaulin E."/>
        </authorList>
    </citation>
    <scope>NUCLEOTIDE SEQUENCE</scope>
    <source>
        <strain evidence="11">CBS 578.67</strain>
    </source>
</reference>
<gene>
    <name evidence="12" type="primary">Aste57867_12946</name>
    <name evidence="11" type="ORF">As57867_012898</name>
    <name evidence="12" type="ORF">ASTE57867_12946</name>
</gene>
<accession>A0A485KWW4</accession>
<proteinExistence type="predicted"/>
<evidence type="ECO:0000256" key="7">
    <source>
        <dbReference type="PROSITE-ProRule" id="PRU00023"/>
    </source>
</evidence>
<dbReference type="SMART" id="SM00248">
    <property type="entry name" value="ANK"/>
    <property type="match status" value="15"/>
</dbReference>
<keyword evidence="13" id="KW-1185">Reference proteome</keyword>
<dbReference type="GO" id="GO:0005216">
    <property type="term" value="F:monoatomic ion channel activity"/>
    <property type="evidence" value="ECO:0007669"/>
    <property type="project" value="InterPro"/>
</dbReference>
<keyword evidence="6 9" id="KW-0472">Membrane</keyword>
<protein>
    <submittedName>
        <fullName evidence="12">Aste57867_12946 protein</fullName>
    </submittedName>
</protein>
<feature type="transmembrane region" description="Helical" evidence="9">
    <location>
        <begin position="1313"/>
        <end position="1338"/>
    </location>
</feature>
<dbReference type="Proteomes" id="UP000332933">
    <property type="component" value="Unassembled WGS sequence"/>
</dbReference>
<sequence>MVHRRQQTRGMDPAMTDATDTNEGHPSNASPWVPVSFSVMQQTLATTLPATLTSASRMWWFCVHEPCTTTAANDAQGSLGRDGHTFLHCLFAAPATSEADCLLALQARPPAWPLDTHARSTGETLLHVAARRGFAFVVQSLLQLGACSSHAAASRGPTPLHVAAAAGHRECVRHLATTADAIDALDDQQQSAIALAMANMHADVVTLLMARDAIVDTSIPAVSRWCRWTRVPPDDVAALIRVLPPDADRMRDQLLAWPRGVLLRQDDAHGATPLHLLAVEARAAVLLPLAWPLLHHHGYAIDERTFDLETPLLWAASAGVDAAILVALLAAGADVDAVDRLGHTALLRAAAAGHMGTTQQLLQAGAQVNWVAHDGCTTAVSLAATHKHRAIAQCLVRAGAIPTADDDTVLAWPLVSRADMAELLARLKAASTMDAGLLRALWTLDDVCVVDMDGFTLLHWMAGSSPCMLTREVLDWMVQSGYAIDELGGRTRHTPLHWAVRIGDARAVTLLLDAGASPHAVDNNHDTPLHYAVAGDALDVAELLVARGANVSAVNLTHKSPLHVVAETNKLHFVDALRQSSWVRMPSPGSDAGDADGDPIHVAARLGLTKMVVALATADGVNAKTLREGLTPLHLAVHGGHVSLVQTLLTSVSTLRVNEPTTGATADTALHMAVAHGHFDLVRLLVEVGNADMDVPNGYHNTPLSLAVHLRLPRIVRWLLDAGADMASLRKATRRALVELGVDTTARNTPLHVAAAKGNIEELERLLDDQEDVHARNMLQKTPLHVAASQGHLEAYQLLRHFRYGDANRDKGDDDASSIEDDRRGSGKTKKHKTTLARSSQVSSMYFGPSAVAAVPQENTAEMMTNADGLLPLECLIRGRFIQVGDLREYVPRGGPAAERVLAPVSSAASHAARIHWHPTVFKALIKHYPTFAWAYLDLFLLHDKSRRVGEAMFKIQDMDAIYGVDNVETSALALLVTSVSDNVDQRLATIKVLLHPILQRVLELKWKSFGRQVFFTKSIEHFALLVCGSFSTVLNMDADAGTVEFLSELFLWFLVVAAVVVSYAVVRSYTSLLIHSIRRSLARASGGRQKQHSSAHIASKIQHLTRADESAFHRTLVLATTGTALGTAIVATSLVGALAGDTHAFRKAFLVVNKIAFVGLSLRALCMELNERRQHLVPNSLWACLEILAYSLVVGVTWPLDMGWIPSSSSDASAYVSSVVVLLLWVISLQYFKMHRVISPMVTMIDIMLHDVGRFFAIYGLFHMGLTCAYYSLFRGHDGFETFWQSFLSVYIIMFGQLNTETVLGASGIRHVLAALFLMMYYVAVSIVLLNVLIAIMTTHAGRILERVQEEAEYNHASSLYFMELKYKQSMGEVLRRSAPGGGANGDPEAVKRRAAAVARLCEPFKVDAPARDDDSDTATDKVGQLERTIQAQAATLEALALKMDDQMTEMRRLQQAHADAMQLMHTKSMQDLGALLAKHAAK</sequence>
<dbReference type="GO" id="GO:0016020">
    <property type="term" value="C:membrane"/>
    <property type="evidence" value="ECO:0007669"/>
    <property type="project" value="UniProtKB-SubCell"/>
</dbReference>
<evidence type="ECO:0000313" key="11">
    <source>
        <dbReference type="EMBL" id="KAF0696248.1"/>
    </source>
</evidence>
<dbReference type="PANTHER" id="PTHR24198">
    <property type="entry name" value="ANKYRIN REPEAT AND PROTEIN KINASE DOMAIN-CONTAINING PROTEIN"/>
    <property type="match status" value="1"/>
</dbReference>
<evidence type="ECO:0000313" key="12">
    <source>
        <dbReference type="EMBL" id="VFT89792.1"/>
    </source>
</evidence>
<feature type="compositionally biased region" description="Basic residues" evidence="8">
    <location>
        <begin position="826"/>
        <end position="835"/>
    </location>
</feature>
<feature type="transmembrane region" description="Helical" evidence="9">
    <location>
        <begin position="1050"/>
        <end position="1070"/>
    </location>
</feature>
<dbReference type="Gene3D" id="1.25.40.20">
    <property type="entry name" value="Ankyrin repeat-containing domain"/>
    <property type="match status" value="6"/>
</dbReference>
<evidence type="ECO:0000256" key="4">
    <source>
        <dbReference type="ARBA" id="ARBA00022989"/>
    </source>
</evidence>
<dbReference type="PROSITE" id="PS50088">
    <property type="entry name" value="ANK_REPEAT"/>
    <property type="match status" value="10"/>
</dbReference>
<evidence type="ECO:0000256" key="5">
    <source>
        <dbReference type="ARBA" id="ARBA00023043"/>
    </source>
</evidence>
<feature type="region of interest" description="Disordered" evidence="8">
    <location>
        <begin position="1"/>
        <end position="28"/>
    </location>
</feature>
<keyword evidence="4 9" id="KW-1133">Transmembrane helix</keyword>
<dbReference type="EMBL" id="CAADRA010005434">
    <property type="protein sequence ID" value="VFT89792.1"/>
    <property type="molecule type" value="Genomic_DNA"/>
</dbReference>
<dbReference type="OrthoDB" id="163882at2759"/>
<evidence type="ECO:0000256" key="9">
    <source>
        <dbReference type="SAM" id="Phobius"/>
    </source>
</evidence>
<keyword evidence="5 7" id="KW-0040">ANK repeat</keyword>
<feature type="repeat" description="ANK" evidence="7">
    <location>
        <begin position="155"/>
        <end position="187"/>
    </location>
</feature>
<dbReference type="Pfam" id="PF00520">
    <property type="entry name" value="Ion_trans"/>
    <property type="match status" value="1"/>
</dbReference>
<evidence type="ECO:0000256" key="8">
    <source>
        <dbReference type="SAM" id="MobiDB-lite"/>
    </source>
</evidence>
<dbReference type="PRINTS" id="PR01415">
    <property type="entry name" value="ANKYRIN"/>
</dbReference>
<evidence type="ECO:0000256" key="3">
    <source>
        <dbReference type="ARBA" id="ARBA00022737"/>
    </source>
</evidence>
<feature type="repeat" description="ANK" evidence="7">
    <location>
        <begin position="524"/>
        <end position="556"/>
    </location>
</feature>
<dbReference type="InterPro" id="IPR036770">
    <property type="entry name" value="Ankyrin_rpt-contain_sf"/>
</dbReference>
<dbReference type="PROSITE" id="PS50297">
    <property type="entry name" value="ANK_REP_REGION"/>
    <property type="match status" value="9"/>
</dbReference>
<dbReference type="SUPFAM" id="SSF48403">
    <property type="entry name" value="Ankyrin repeat"/>
    <property type="match status" value="2"/>
</dbReference>
<dbReference type="PANTHER" id="PTHR24198:SF165">
    <property type="entry name" value="ANKYRIN REPEAT-CONTAINING PROTEIN-RELATED"/>
    <property type="match status" value="1"/>
</dbReference>
<feature type="repeat" description="ANK" evidence="7">
    <location>
        <begin position="341"/>
        <end position="373"/>
    </location>
</feature>
<evidence type="ECO:0000256" key="2">
    <source>
        <dbReference type="ARBA" id="ARBA00022692"/>
    </source>
</evidence>
<dbReference type="Gene3D" id="1.10.287.70">
    <property type="match status" value="1"/>
</dbReference>
<feature type="repeat" description="ANK" evidence="7">
    <location>
        <begin position="491"/>
        <end position="523"/>
    </location>
</feature>
<reference evidence="12 13" key="1">
    <citation type="submission" date="2019-03" db="EMBL/GenBank/DDBJ databases">
        <authorList>
            <person name="Gaulin E."/>
            <person name="Dumas B."/>
        </authorList>
    </citation>
    <scope>NUCLEOTIDE SEQUENCE [LARGE SCALE GENOMIC DNA]</scope>
    <source>
        <strain evidence="12">CBS 568.67</strain>
    </source>
</reference>